<proteinExistence type="predicted"/>
<feature type="region of interest" description="Disordered" evidence="1">
    <location>
        <begin position="85"/>
        <end position="127"/>
    </location>
</feature>
<evidence type="ECO:0000313" key="2">
    <source>
        <dbReference type="EMBL" id="GFR14972.1"/>
    </source>
</evidence>
<keyword evidence="3" id="KW-1185">Reference proteome</keyword>
<name>A0A8X6H0W4_TRICU</name>
<protein>
    <submittedName>
        <fullName evidence="2">Uncharacterized protein</fullName>
    </submittedName>
</protein>
<dbReference type="Proteomes" id="UP000887116">
    <property type="component" value="Unassembled WGS sequence"/>
</dbReference>
<feature type="compositionally biased region" description="Polar residues" evidence="1">
    <location>
        <begin position="113"/>
        <end position="127"/>
    </location>
</feature>
<evidence type="ECO:0000313" key="3">
    <source>
        <dbReference type="Proteomes" id="UP000887116"/>
    </source>
</evidence>
<comment type="caution">
    <text evidence="2">The sequence shown here is derived from an EMBL/GenBank/DDBJ whole genome shotgun (WGS) entry which is preliminary data.</text>
</comment>
<dbReference type="EMBL" id="BMAO01027175">
    <property type="protein sequence ID" value="GFR14972.1"/>
    <property type="molecule type" value="Genomic_DNA"/>
</dbReference>
<accession>A0A8X6H0W4</accession>
<sequence>MEDLDASTLTDDQIFCTIHDYETKIKIYNARKIYIGKMIHIENEFNGEMTETAKKLEEEAASVAGKIAALEGKMLELFPCPMPHCKHHVKTDPKPKNKPSKKRPAEQIAGPSKMTTSVENNPDKQLN</sequence>
<evidence type="ECO:0000256" key="1">
    <source>
        <dbReference type="SAM" id="MobiDB-lite"/>
    </source>
</evidence>
<organism evidence="2 3">
    <name type="scientific">Trichonephila clavata</name>
    <name type="common">Joro spider</name>
    <name type="synonym">Nephila clavata</name>
    <dbReference type="NCBI Taxonomy" id="2740835"/>
    <lineage>
        <taxon>Eukaryota</taxon>
        <taxon>Metazoa</taxon>
        <taxon>Ecdysozoa</taxon>
        <taxon>Arthropoda</taxon>
        <taxon>Chelicerata</taxon>
        <taxon>Arachnida</taxon>
        <taxon>Araneae</taxon>
        <taxon>Araneomorphae</taxon>
        <taxon>Entelegynae</taxon>
        <taxon>Araneoidea</taxon>
        <taxon>Nephilidae</taxon>
        <taxon>Trichonephila</taxon>
    </lineage>
</organism>
<reference evidence="2" key="1">
    <citation type="submission" date="2020-07" db="EMBL/GenBank/DDBJ databases">
        <title>Multicomponent nature underlies the extraordinary mechanical properties of spider dragline silk.</title>
        <authorList>
            <person name="Kono N."/>
            <person name="Nakamura H."/>
            <person name="Mori M."/>
            <person name="Yoshida Y."/>
            <person name="Ohtoshi R."/>
            <person name="Malay A.D."/>
            <person name="Moran D.A.P."/>
            <person name="Tomita M."/>
            <person name="Numata K."/>
            <person name="Arakawa K."/>
        </authorList>
    </citation>
    <scope>NUCLEOTIDE SEQUENCE</scope>
</reference>
<gene>
    <name evidence="2" type="ORF">TNCT_351021</name>
</gene>
<dbReference type="AlphaFoldDB" id="A0A8X6H0W4"/>